<dbReference type="CDD" id="cd00093">
    <property type="entry name" value="HTH_XRE"/>
    <property type="match status" value="1"/>
</dbReference>
<dbReference type="Proteomes" id="UP000565715">
    <property type="component" value="Unassembled WGS sequence"/>
</dbReference>
<proteinExistence type="predicted"/>
<dbReference type="Gene3D" id="1.10.260.40">
    <property type="entry name" value="lambda repressor-like DNA-binding domains"/>
    <property type="match status" value="1"/>
</dbReference>
<dbReference type="SUPFAM" id="SSF47413">
    <property type="entry name" value="lambda repressor-like DNA-binding domains"/>
    <property type="match status" value="1"/>
</dbReference>
<protein>
    <submittedName>
        <fullName evidence="2">Helix-turn-helix domain-containing protein</fullName>
    </submittedName>
</protein>
<keyword evidence="3" id="KW-1185">Reference proteome</keyword>
<dbReference type="Pfam" id="PF13560">
    <property type="entry name" value="HTH_31"/>
    <property type="match status" value="1"/>
</dbReference>
<dbReference type="InterPro" id="IPR001387">
    <property type="entry name" value="Cro/C1-type_HTH"/>
</dbReference>
<dbReference type="InterPro" id="IPR043917">
    <property type="entry name" value="DUF5753"/>
</dbReference>
<evidence type="ECO:0000313" key="3">
    <source>
        <dbReference type="Proteomes" id="UP000565715"/>
    </source>
</evidence>
<dbReference type="Pfam" id="PF19054">
    <property type="entry name" value="DUF5753"/>
    <property type="match status" value="1"/>
</dbReference>
<dbReference type="PROSITE" id="PS50943">
    <property type="entry name" value="HTH_CROC1"/>
    <property type="match status" value="1"/>
</dbReference>
<feature type="domain" description="HTH cro/C1-type" evidence="1">
    <location>
        <begin position="11"/>
        <end position="66"/>
    </location>
</feature>
<organism evidence="2 3">
    <name type="scientific">Nocardia speluncae</name>
    <dbReference type="NCBI Taxonomy" id="419477"/>
    <lineage>
        <taxon>Bacteria</taxon>
        <taxon>Bacillati</taxon>
        <taxon>Actinomycetota</taxon>
        <taxon>Actinomycetes</taxon>
        <taxon>Mycobacteriales</taxon>
        <taxon>Nocardiaceae</taxon>
        <taxon>Nocardia</taxon>
    </lineage>
</organism>
<gene>
    <name evidence="2" type="ORF">HGA13_14295</name>
</gene>
<dbReference type="AlphaFoldDB" id="A0A846XCZ2"/>
<dbReference type="InterPro" id="IPR010982">
    <property type="entry name" value="Lambda_DNA-bd_dom_sf"/>
</dbReference>
<name>A0A846XCZ2_9NOCA</name>
<dbReference type="GO" id="GO:0003677">
    <property type="term" value="F:DNA binding"/>
    <property type="evidence" value="ECO:0007669"/>
    <property type="project" value="InterPro"/>
</dbReference>
<evidence type="ECO:0000259" key="1">
    <source>
        <dbReference type="PROSITE" id="PS50943"/>
    </source>
</evidence>
<accession>A0A846XCZ2</accession>
<dbReference type="RefSeq" id="WP_157112809.1">
    <property type="nucleotide sequence ID" value="NZ_JAAXOO010000003.1"/>
</dbReference>
<evidence type="ECO:0000313" key="2">
    <source>
        <dbReference type="EMBL" id="NKY34241.1"/>
    </source>
</evidence>
<sequence>MLPRRALGRQLRKMRLRQGITQSGAARVAEISPQSYGRLEDGRTTKVTDLAMNALCNAFSSTDEERLIVLDLAQAVRKPAGFEGGWWLSHRATITKNFSDFVTLEESATHIFSWETCIVPGLLQTREYRRALLWAEFPEMPSHQVESILDAVVRRQELLNKADFHFEGLIAESVLTTVIGGPAVLAGQLSHLLAVSRRSSVTMRVVGRSANDQVGMVTGPFVLFDLPPMPTSRLRQAPVVYMEGHFGRIYLDDVSEVAEYARVRERLRRTAYSEKDSGELVLAALKEWDNEEPINCPVDKKQ</sequence>
<dbReference type="EMBL" id="JAAXOO010000003">
    <property type="protein sequence ID" value="NKY34241.1"/>
    <property type="molecule type" value="Genomic_DNA"/>
</dbReference>
<dbReference type="SMART" id="SM00530">
    <property type="entry name" value="HTH_XRE"/>
    <property type="match status" value="1"/>
</dbReference>
<comment type="caution">
    <text evidence="2">The sequence shown here is derived from an EMBL/GenBank/DDBJ whole genome shotgun (WGS) entry which is preliminary data.</text>
</comment>
<reference evidence="2 3" key="1">
    <citation type="submission" date="2020-04" db="EMBL/GenBank/DDBJ databases">
        <title>MicrobeNet Type strains.</title>
        <authorList>
            <person name="Nicholson A.C."/>
        </authorList>
    </citation>
    <scope>NUCLEOTIDE SEQUENCE [LARGE SCALE GENOMIC DNA]</scope>
    <source>
        <strain evidence="2 3">DSM 45078</strain>
    </source>
</reference>